<reference evidence="1 2" key="1">
    <citation type="submission" date="2018-05" db="EMBL/GenBank/DDBJ databases">
        <title>Abyssibacter profundi OUC007T gen. nov., sp. nov, a marine bacterium isolated from seawater of the Mariana Trench.</title>
        <authorList>
            <person name="Zhou S."/>
        </authorList>
    </citation>
    <scope>NUCLEOTIDE SEQUENCE [LARGE SCALE GENOMIC DNA]</scope>
    <source>
        <strain evidence="1 2">OUC007</strain>
    </source>
</reference>
<organism evidence="1 2">
    <name type="scientific">Abyssibacter profundi</name>
    <dbReference type="NCBI Taxonomy" id="2182787"/>
    <lineage>
        <taxon>Bacteria</taxon>
        <taxon>Pseudomonadati</taxon>
        <taxon>Pseudomonadota</taxon>
        <taxon>Gammaproteobacteria</taxon>
        <taxon>Chromatiales</taxon>
        <taxon>Oceanococcaceae</taxon>
        <taxon>Abyssibacter</taxon>
    </lineage>
</organism>
<keyword evidence="2" id="KW-1185">Reference proteome</keyword>
<evidence type="ECO:0008006" key="3">
    <source>
        <dbReference type="Google" id="ProtNLM"/>
    </source>
</evidence>
<evidence type="ECO:0000313" key="2">
    <source>
        <dbReference type="Proteomes" id="UP000251800"/>
    </source>
</evidence>
<dbReference type="AlphaFoldDB" id="A0A363UN29"/>
<protein>
    <recommendedName>
        <fullName evidence="3">Tetratricopeptide repeat protein</fullName>
    </recommendedName>
</protein>
<evidence type="ECO:0000313" key="1">
    <source>
        <dbReference type="EMBL" id="PWN56822.1"/>
    </source>
</evidence>
<gene>
    <name evidence="1" type="ORF">DEH80_05220</name>
</gene>
<proteinExistence type="predicted"/>
<dbReference type="InterPro" id="IPR011990">
    <property type="entry name" value="TPR-like_helical_dom_sf"/>
</dbReference>
<dbReference type="EMBL" id="QEQK01000004">
    <property type="protein sequence ID" value="PWN56822.1"/>
    <property type="molecule type" value="Genomic_DNA"/>
</dbReference>
<dbReference type="Gene3D" id="1.25.40.10">
    <property type="entry name" value="Tetratricopeptide repeat domain"/>
    <property type="match status" value="1"/>
</dbReference>
<dbReference type="SUPFAM" id="SSF48452">
    <property type="entry name" value="TPR-like"/>
    <property type="match status" value="2"/>
</dbReference>
<sequence>MPTTPRPLRFRQSGPRLQRRLENLLNRTKTLLCLALVSLSALPLGTVQAIDQETADQQLQQLRGLDDQVRAIKRDALDLAVDLEVLERDVLYPDGNMVSAYLSVDLKAFVVETARLLVNGEQTTVVEYPFNDAVSLTRDAAHEMARLDLGRGTHTITLEVSGRYAEDAENAPPVRRSDSYQVYLNGQPKAVEFVLEWTGRRREPRLSPREWASTGVLASDSGEDQTLPLPLQARATRYLRETDRLFTALAKLRVWSRQHAVGALEDPDLLLAEGRTLVDFGLPAEAEQRLQRVRGGEGTAQQRNEAVLRLAELAYTRGHYNALLTALARDLVSPVDEDTERKAHDLKARAFMRLGDFESALAEFQDAQSFGDLPPYMAYNHAITLMRTGAINEGIIALRRVGRIDIPTFELAALRDKANLTLGYQLLKQEQYEDARDAFRRIRLEGEYANKGLLGYGWSLYFGTAELGQDDVPTAYSSLSLLMRPGRGNASLFEKLGIGLTDEQRSNRETAKRLERALVPWSELLARDPMDPAVQEAFVAVPQALGSLGAHRQSLQYYLRAAELLEETRLRLDKAEDAIYSGRMVETLIARDLDSEAGWTWEVRDLPNAPETYYLYPLIASTQFQEALKNYRDLRFLARRTEGWLRAISAYGSRLAEGARPADPDQTVARARAHTRLFGDGVRPELRLEEGIGRPSTPSETPLADAQPPELDLALAEPPPALAQTRHLRSPAQQMQSARPRIFELSDRIETALIAQRDLLETMALNELKGQRRQAEEFLIEARFAMARIFDQQEN</sequence>
<accession>A0A363UN29</accession>
<comment type="caution">
    <text evidence="1">The sequence shown here is derived from an EMBL/GenBank/DDBJ whole genome shotgun (WGS) entry which is preliminary data.</text>
</comment>
<dbReference type="Proteomes" id="UP000251800">
    <property type="component" value="Unassembled WGS sequence"/>
</dbReference>
<name>A0A363UN29_9GAMM</name>